<dbReference type="Proteomes" id="UP001597493">
    <property type="component" value="Unassembled WGS sequence"/>
</dbReference>
<dbReference type="EMBL" id="JBHUMY010000038">
    <property type="protein sequence ID" value="MFD2663140.1"/>
    <property type="molecule type" value="Genomic_DNA"/>
</dbReference>
<dbReference type="InterPro" id="IPR045956">
    <property type="entry name" value="DUF6376"/>
</dbReference>
<dbReference type="RefSeq" id="WP_379278566.1">
    <property type="nucleotide sequence ID" value="NZ_JBHUGT010000007.1"/>
</dbReference>
<sequence>MIKRLFWIPLLVVLLSGCSWLDQVNQSLDYTGEAASYINEATQFAESLPGLAQQAVTDTNARESLIAELENMKARISEFNGLEAPEFAAQAHEQLVALNQTLLENINAYLEQIQNGIVDIQNSDIMQTVGKIKETMDMIQNL</sequence>
<reference evidence="2" key="1">
    <citation type="journal article" date="2019" name="Int. J. Syst. Evol. Microbiol.">
        <title>The Global Catalogue of Microorganisms (GCM) 10K type strain sequencing project: providing services to taxonomists for standard genome sequencing and annotation.</title>
        <authorList>
            <consortium name="The Broad Institute Genomics Platform"/>
            <consortium name="The Broad Institute Genome Sequencing Center for Infectious Disease"/>
            <person name="Wu L."/>
            <person name="Ma J."/>
        </authorList>
    </citation>
    <scope>NUCLEOTIDE SEQUENCE [LARGE SCALE GENOMIC DNA]</scope>
    <source>
        <strain evidence="2">TISTR 1827</strain>
    </source>
</reference>
<dbReference type="Pfam" id="PF19903">
    <property type="entry name" value="DUF6376"/>
    <property type="match status" value="1"/>
</dbReference>
<comment type="caution">
    <text evidence="1">The sequence shown here is derived from an EMBL/GenBank/DDBJ whole genome shotgun (WGS) entry which is preliminary data.</text>
</comment>
<evidence type="ECO:0000313" key="1">
    <source>
        <dbReference type="EMBL" id="MFD2663140.1"/>
    </source>
</evidence>
<evidence type="ECO:0000313" key="2">
    <source>
        <dbReference type="Proteomes" id="UP001597493"/>
    </source>
</evidence>
<proteinExistence type="predicted"/>
<name>A0ABW5R491_9BACL</name>
<dbReference type="PROSITE" id="PS51257">
    <property type="entry name" value="PROKAR_LIPOPROTEIN"/>
    <property type="match status" value="1"/>
</dbReference>
<accession>A0ABW5R491</accession>
<gene>
    <name evidence="1" type="ORF">ACFSW5_23045</name>
</gene>
<keyword evidence="2" id="KW-1185">Reference proteome</keyword>
<organism evidence="1 2">
    <name type="scientific">Paenibacillus thailandensis</name>
    <dbReference type="NCBI Taxonomy" id="393250"/>
    <lineage>
        <taxon>Bacteria</taxon>
        <taxon>Bacillati</taxon>
        <taxon>Bacillota</taxon>
        <taxon>Bacilli</taxon>
        <taxon>Bacillales</taxon>
        <taxon>Paenibacillaceae</taxon>
        <taxon>Paenibacillus</taxon>
    </lineage>
</organism>
<protein>
    <submittedName>
        <fullName evidence="1">DUF6376 family protein</fullName>
    </submittedName>
</protein>